<accession>A0A6J5WGV8</accession>
<reference evidence="4" key="1">
    <citation type="journal article" date="2020" name="Genome Biol.">
        <title>Gamete binning: chromosome-level and haplotype-resolved genome assembly enabled by high-throughput single-cell sequencing of gamete genomes.</title>
        <authorList>
            <person name="Campoy J.A."/>
            <person name="Sun H."/>
            <person name="Goel M."/>
            <person name="Jiao W.-B."/>
            <person name="Folz-Donahue K."/>
            <person name="Wang N."/>
            <person name="Rubio M."/>
            <person name="Liu C."/>
            <person name="Kukat C."/>
            <person name="Ruiz D."/>
            <person name="Huettel B."/>
            <person name="Schneeberger K."/>
        </authorList>
    </citation>
    <scope>NUCLEOTIDE SEQUENCE [LARGE SCALE GENOMIC DNA]</scope>
    <source>
        <strain evidence="4">cv. Rojo Pasion</strain>
    </source>
</reference>
<dbReference type="EMBL" id="CAEKDK010000002">
    <property type="protein sequence ID" value="CAB4268837.1"/>
    <property type="molecule type" value="Genomic_DNA"/>
</dbReference>
<evidence type="ECO:0000313" key="1">
    <source>
        <dbReference type="EMBL" id="CAB4268837.1"/>
    </source>
</evidence>
<reference evidence="2 3" key="2">
    <citation type="submission" date="2020-05" db="EMBL/GenBank/DDBJ databases">
        <authorList>
            <person name="Campoy J."/>
            <person name="Schneeberger K."/>
            <person name="Spophaly S."/>
        </authorList>
    </citation>
    <scope>NUCLEOTIDE SEQUENCE [LARGE SCALE GENOMIC DNA]</scope>
    <source>
        <strain evidence="2">PruArmRojPasFocal</strain>
    </source>
</reference>
<evidence type="ECO:0000313" key="3">
    <source>
        <dbReference type="Proteomes" id="UP000507222"/>
    </source>
</evidence>
<dbReference type="Proteomes" id="UP000507245">
    <property type="component" value="Unassembled WGS sequence"/>
</dbReference>
<dbReference type="EMBL" id="CAEKKB010000002">
    <property type="protein sequence ID" value="CAB4299107.1"/>
    <property type="molecule type" value="Genomic_DNA"/>
</dbReference>
<proteinExistence type="predicted"/>
<dbReference type="Proteomes" id="UP000507222">
    <property type="component" value="Unassembled WGS sequence"/>
</dbReference>
<protein>
    <submittedName>
        <fullName evidence="2">Uncharacterized protein</fullName>
    </submittedName>
</protein>
<keyword evidence="4" id="KW-1185">Reference proteome</keyword>
<organism evidence="2 4">
    <name type="scientific">Prunus armeniaca</name>
    <name type="common">Apricot</name>
    <name type="synonym">Armeniaca vulgaris</name>
    <dbReference type="NCBI Taxonomy" id="36596"/>
    <lineage>
        <taxon>Eukaryota</taxon>
        <taxon>Viridiplantae</taxon>
        <taxon>Streptophyta</taxon>
        <taxon>Embryophyta</taxon>
        <taxon>Tracheophyta</taxon>
        <taxon>Spermatophyta</taxon>
        <taxon>Magnoliopsida</taxon>
        <taxon>eudicotyledons</taxon>
        <taxon>Gunneridae</taxon>
        <taxon>Pentapetalae</taxon>
        <taxon>rosids</taxon>
        <taxon>fabids</taxon>
        <taxon>Rosales</taxon>
        <taxon>Rosaceae</taxon>
        <taxon>Amygdaloideae</taxon>
        <taxon>Amygdaleae</taxon>
        <taxon>Prunus</taxon>
    </lineage>
</organism>
<evidence type="ECO:0000313" key="2">
    <source>
        <dbReference type="EMBL" id="CAB4299107.1"/>
    </source>
</evidence>
<sequence>MKDEEGVVSQRGLIALAQGCLELEYLMNKVGPLLFGLVFWCLPLSGPMSTMTKTGLLLSGWVNSTKKTGPLVSDMKKKKGLVVSEMEG</sequence>
<dbReference type="AlphaFoldDB" id="A0A6J5WGV8"/>
<evidence type="ECO:0000313" key="4">
    <source>
        <dbReference type="Proteomes" id="UP000507245"/>
    </source>
</evidence>
<gene>
    <name evidence="1" type="ORF">CURHAP_LOCUS13298</name>
    <name evidence="2" type="ORF">ORAREDHAP_LOCUS12573</name>
</gene>
<name>A0A6J5WGV8_PRUAR</name>